<organism evidence="2 3">
    <name type="scientific">Platysternon megacephalum</name>
    <name type="common">big-headed turtle</name>
    <dbReference type="NCBI Taxonomy" id="55544"/>
    <lineage>
        <taxon>Eukaryota</taxon>
        <taxon>Metazoa</taxon>
        <taxon>Chordata</taxon>
        <taxon>Craniata</taxon>
        <taxon>Vertebrata</taxon>
        <taxon>Euteleostomi</taxon>
        <taxon>Archelosauria</taxon>
        <taxon>Testudinata</taxon>
        <taxon>Testudines</taxon>
        <taxon>Cryptodira</taxon>
        <taxon>Durocryptodira</taxon>
        <taxon>Testudinoidea</taxon>
        <taxon>Platysternidae</taxon>
        <taxon>Platysternon</taxon>
    </lineage>
</organism>
<keyword evidence="3" id="KW-1185">Reference proteome</keyword>
<reference evidence="2 3" key="2">
    <citation type="submission" date="2019-04" db="EMBL/GenBank/DDBJ databases">
        <title>The genome sequence of big-headed turtle.</title>
        <authorList>
            <person name="Gong S."/>
        </authorList>
    </citation>
    <scope>NUCLEOTIDE SEQUENCE [LARGE SCALE GENOMIC DNA]</scope>
    <source>
        <strain evidence="2">DO16091913</strain>
        <tissue evidence="2">Muscle</tissue>
    </source>
</reference>
<dbReference type="EMBL" id="QXTE01000090">
    <property type="protein sequence ID" value="TFK07010.1"/>
    <property type="molecule type" value="Genomic_DNA"/>
</dbReference>
<protein>
    <submittedName>
        <fullName evidence="2">Nucleolar complex protein 3-like protein</fullName>
    </submittedName>
</protein>
<gene>
    <name evidence="2" type="ORF">DR999_PMT10176</name>
</gene>
<dbReference type="AlphaFoldDB" id="A0A4D9ELA1"/>
<evidence type="ECO:0000313" key="2">
    <source>
        <dbReference type="EMBL" id="TFK07010.1"/>
    </source>
</evidence>
<evidence type="ECO:0000313" key="3">
    <source>
        <dbReference type="Proteomes" id="UP000297703"/>
    </source>
</evidence>
<proteinExistence type="predicted"/>
<name>A0A4D9ELA1_9SAUR</name>
<sequence length="83" mass="8339">MPLGMFGEPGESAATKTTFPSGHSAFVVGLRAQRMAAVVTSGARCLSERDGLDFPRERAMGGASPGSELGASPAAGAAMVEGR</sequence>
<reference evidence="2 3" key="1">
    <citation type="submission" date="2019-04" db="EMBL/GenBank/DDBJ databases">
        <title>Draft genome of the big-headed turtle Platysternon megacephalum.</title>
        <authorList>
            <person name="Gong S."/>
        </authorList>
    </citation>
    <scope>NUCLEOTIDE SEQUENCE [LARGE SCALE GENOMIC DNA]</scope>
    <source>
        <strain evidence="2">DO16091913</strain>
        <tissue evidence="2">Muscle</tissue>
    </source>
</reference>
<comment type="caution">
    <text evidence="2">The sequence shown here is derived from an EMBL/GenBank/DDBJ whole genome shotgun (WGS) entry which is preliminary data.</text>
</comment>
<dbReference type="Proteomes" id="UP000297703">
    <property type="component" value="Unassembled WGS sequence"/>
</dbReference>
<feature type="region of interest" description="Disordered" evidence="1">
    <location>
        <begin position="54"/>
        <end position="83"/>
    </location>
</feature>
<accession>A0A4D9ELA1</accession>
<evidence type="ECO:0000256" key="1">
    <source>
        <dbReference type="SAM" id="MobiDB-lite"/>
    </source>
</evidence>